<evidence type="ECO:0000256" key="10">
    <source>
        <dbReference type="SAM" id="Phobius"/>
    </source>
</evidence>
<keyword evidence="6 10" id="KW-0472">Membrane</keyword>
<evidence type="ECO:0000259" key="11">
    <source>
        <dbReference type="Pfam" id="PF07885"/>
    </source>
</evidence>
<keyword evidence="5 8" id="KW-0406">Ion transport</keyword>
<evidence type="ECO:0000256" key="7">
    <source>
        <dbReference type="ARBA" id="ARBA00023303"/>
    </source>
</evidence>
<dbReference type="GO" id="GO:0015271">
    <property type="term" value="F:outward rectifier potassium channel activity"/>
    <property type="evidence" value="ECO:0007669"/>
    <property type="project" value="TreeGrafter"/>
</dbReference>
<evidence type="ECO:0000256" key="5">
    <source>
        <dbReference type="ARBA" id="ARBA00023065"/>
    </source>
</evidence>
<keyword evidence="3 8" id="KW-0812">Transmembrane</keyword>
<dbReference type="PANTHER" id="PTHR11003:SF334">
    <property type="entry name" value="FI03418P"/>
    <property type="match status" value="1"/>
</dbReference>
<keyword evidence="7 8" id="KW-0407">Ion channel</keyword>
<evidence type="ECO:0000256" key="4">
    <source>
        <dbReference type="ARBA" id="ARBA00022989"/>
    </source>
</evidence>
<reference evidence="13" key="1">
    <citation type="submission" date="2022-11" db="UniProtKB">
        <authorList>
            <consortium name="WormBaseParasite"/>
        </authorList>
    </citation>
    <scope>IDENTIFICATION</scope>
</reference>
<feature type="transmembrane region" description="Helical" evidence="10">
    <location>
        <begin position="257"/>
        <end position="278"/>
    </location>
</feature>
<evidence type="ECO:0000256" key="2">
    <source>
        <dbReference type="ARBA" id="ARBA00022448"/>
    </source>
</evidence>
<evidence type="ECO:0000256" key="1">
    <source>
        <dbReference type="ARBA" id="ARBA00004141"/>
    </source>
</evidence>
<evidence type="ECO:0000313" key="12">
    <source>
        <dbReference type="Proteomes" id="UP000887565"/>
    </source>
</evidence>
<feature type="transmembrane region" description="Helical" evidence="10">
    <location>
        <begin position="223"/>
        <end position="245"/>
    </location>
</feature>
<organism evidence="12 13">
    <name type="scientific">Romanomermis culicivorax</name>
    <name type="common">Nematode worm</name>
    <dbReference type="NCBI Taxonomy" id="13658"/>
    <lineage>
        <taxon>Eukaryota</taxon>
        <taxon>Metazoa</taxon>
        <taxon>Ecdysozoa</taxon>
        <taxon>Nematoda</taxon>
        <taxon>Enoplea</taxon>
        <taxon>Dorylaimia</taxon>
        <taxon>Mermithida</taxon>
        <taxon>Mermithoidea</taxon>
        <taxon>Mermithidae</taxon>
        <taxon>Romanomermis</taxon>
    </lineage>
</organism>
<proteinExistence type="inferred from homology"/>
<dbReference type="GO" id="GO:0022841">
    <property type="term" value="F:potassium ion leak channel activity"/>
    <property type="evidence" value="ECO:0007669"/>
    <property type="project" value="TreeGrafter"/>
</dbReference>
<dbReference type="PANTHER" id="PTHR11003">
    <property type="entry name" value="POTASSIUM CHANNEL, SUBFAMILY K"/>
    <property type="match status" value="1"/>
</dbReference>
<protein>
    <submittedName>
        <fullName evidence="13">Potassium channel domain-containing protein</fullName>
    </submittedName>
</protein>
<feature type="domain" description="Potassium channel" evidence="11">
    <location>
        <begin position="219"/>
        <end position="279"/>
    </location>
</feature>
<dbReference type="PRINTS" id="PR01333">
    <property type="entry name" value="2POREKCHANEL"/>
</dbReference>
<dbReference type="AlphaFoldDB" id="A0A915KFW2"/>
<keyword evidence="4 10" id="KW-1133">Transmembrane helix</keyword>
<feature type="transmembrane region" description="Helical" evidence="10">
    <location>
        <begin position="439"/>
        <end position="464"/>
    </location>
</feature>
<feature type="region of interest" description="Disordered" evidence="9">
    <location>
        <begin position="349"/>
        <end position="368"/>
    </location>
</feature>
<keyword evidence="12" id="KW-1185">Reference proteome</keyword>
<feature type="domain" description="Potassium channel" evidence="11">
    <location>
        <begin position="421"/>
        <end position="501"/>
    </location>
</feature>
<dbReference type="Proteomes" id="UP000887565">
    <property type="component" value="Unplaced"/>
</dbReference>
<comment type="subcellular location">
    <subcellularLocation>
        <location evidence="1">Membrane</location>
        <topology evidence="1">Multi-pass membrane protein</topology>
    </subcellularLocation>
</comment>
<keyword evidence="2 8" id="KW-0813">Transport</keyword>
<dbReference type="GO" id="GO:0030322">
    <property type="term" value="P:stabilization of membrane potential"/>
    <property type="evidence" value="ECO:0007669"/>
    <property type="project" value="TreeGrafter"/>
</dbReference>
<dbReference type="Gene3D" id="1.10.287.70">
    <property type="match status" value="1"/>
</dbReference>
<feature type="transmembrane region" description="Helical" evidence="10">
    <location>
        <begin position="476"/>
        <end position="498"/>
    </location>
</feature>
<dbReference type="SUPFAM" id="SSF81324">
    <property type="entry name" value="Voltage-gated potassium channels"/>
    <property type="match status" value="2"/>
</dbReference>
<evidence type="ECO:0000256" key="8">
    <source>
        <dbReference type="RuleBase" id="RU003857"/>
    </source>
</evidence>
<name>A0A915KFW2_ROMCU</name>
<sequence>MLVTEKRWNEEYIVFLIAAHAMIENILKDKFLEAHRLTMIRRLCMGLARDTAFFMGYGQLAPNNSPPTIRPPQFAPGNSTPLQFAPDNSPPTQFAPEQIAPTHNSPPMTFEKKEITKSVAKYLLTNGGLFLLVTVYVVGGAYIFRLIEYDGFQKSLERHSNVSYQLEENRSALARNIWDIRRQANFSDSVRELMMVYHSQVAKAMQDDYYTGRKKNVTDMRNGWTITSAILFTITVVTTIGYGHVCPTTSLGQTVTIFYALAGVPLMLMFLANIGDLMARVFRLAYGRCCCYICWKKRKENYEINRRRITDMRQSRLAQRAWASTPGGLSDVGRDNKAFIPEDADKDSRILSAPLGGRTDDQEPARRRTTNKLYKQWKKLRHTMTDTPDPAQTPAYDIYEVIEDPDDDGVINVPISLTVVVIAAYLFIGAILFSTWNGWSWITGAYFSFVTLATIGFGDLVPGWDDIRQTRGQIKVACSILYIVIGLAVLSMCFNLMMEEMISKFTWLGRRLGIIEDQESTAGGNGSGKKSAGAFTVDDDKLFLVEKRSRQPSPASTIPDAKMIEAAKNSPRQEVLPVGRRRHKVDSDPKHQNFKSFFHVLPPLSRRLIWNVVDGRRRV</sequence>
<evidence type="ECO:0000256" key="6">
    <source>
        <dbReference type="ARBA" id="ARBA00023136"/>
    </source>
</evidence>
<feature type="transmembrane region" description="Helical" evidence="10">
    <location>
        <begin position="122"/>
        <end position="144"/>
    </location>
</feature>
<dbReference type="GO" id="GO:0005886">
    <property type="term" value="C:plasma membrane"/>
    <property type="evidence" value="ECO:0007669"/>
    <property type="project" value="TreeGrafter"/>
</dbReference>
<evidence type="ECO:0000256" key="3">
    <source>
        <dbReference type="ARBA" id="ARBA00022692"/>
    </source>
</evidence>
<feature type="transmembrane region" description="Helical" evidence="10">
    <location>
        <begin position="410"/>
        <end position="433"/>
    </location>
</feature>
<dbReference type="InterPro" id="IPR003280">
    <property type="entry name" value="2pore_dom_K_chnl"/>
</dbReference>
<dbReference type="Pfam" id="PF07885">
    <property type="entry name" value="Ion_trans_2"/>
    <property type="match status" value="2"/>
</dbReference>
<comment type="similarity">
    <text evidence="8">Belongs to the two pore domain potassium channel (TC 1.A.1.8) family.</text>
</comment>
<evidence type="ECO:0000256" key="9">
    <source>
        <dbReference type="SAM" id="MobiDB-lite"/>
    </source>
</evidence>
<accession>A0A915KFW2</accession>
<dbReference type="WBParaSite" id="nRc.2.0.1.t36859-RA">
    <property type="protein sequence ID" value="nRc.2.0.1.t36859-RA"/>
    <property type="gene ID" value="nRc.2.0.1.g36859"/>
</dbReference>
<evidence type="ECO:0000313" key="13">
    <source>
        <dbReference type="WBParaSite" id="nRc.2.0.1.t36859-RA"/>
    </source>
</evidence>
<dbReference type="InterPro" id="IPR013099">
    <property type="entry name" value="K_chnl_dom"/>
</dbReference>